<dbReference type="Pfam" id="PF14412">
    <property type="entry name" value="AHH"/>
    <property type="match status" value="1"/>
</dbReference>
<dbReference type="EMBL" id="RAWB01000109">
    <property type="protein sequence ID" value="RKH60690.1"/>
    <property type="molecule type" value="Genomic_DNA"/>
</dbReference>
<dbReference type="RefSeq" id="WP_120643693.1">
    <property type="nucleotide sequence ID" value="NZ_RAWB01000109.1"/>
</dbReference>
<evidence type="ECO:0008006" key="3">
    <source>
        <dbReference type="Google" id="ProtNLM"/>
    </source>
</evidence>
<gene>
    <name evidence="1" type="ORF">D7V93_12940</name>
</gene>
<evidence type="ECO:0000313" key="2">
    <source>
        <dbReference type="Proteomes" id="UP000272888"/>
    </source>
</evidence>
<evidence type="ECO:0000313" key="1">
    <source>
        <dbReference type="EMBL" id="RKH60690.1"/>
    </source>
</evidence>
<name>A0A3A8Q111_9BACT</name>
<dbReference type="Proteomes" id="UP000272888">
    <property type="component" value="Unassembled WGS sequence"/>
</dbReference>
<protein>
    <recommendedName>
        <fullName evidence="3">Lipoprotein</fullName>
    </recommendedName>
</protein>
<dbReference type="AlphaFoldDB" id="A0A3A8Q111"/>
<dbReference type="InterPro" id="IPR032871">
    <property type="entry name" value="AHH_dom_containing"/>
</dbReference>
<sequence length="453" mass="48054">MSLCRSWAVGVLLLWLGTGCSAARGVRLDTGRGAPVVHSPRTDVTPVELEAAAFTEAVKTLAEDAPVSAHPRAEAYRLLAGSFSGEAYSRMRGRLGLVSVEEPRRGRLLVEEDAEPVLASAYGRWCQRRHEPGDCLQVLGAGPHLDEEARRTLAFAIALDSVWEETAEALEGMTNREVVVATIVTTGTVYLCLWLLPEPISKGVAATMTVALIGYLGIDTVLSLIQGWRVLAEQVRMARSFDEVRDAGNQYGKVMGGNAARAFVMLATAALGSTAETMAAKVPLLPGSGQAALVVAEQAGVRLGAVVQVESVAVSTEGVITLVLAPTAVAMSAREGGTAAGGVDAKGHEHHIASNKWWSATNRGGPWSPQFQKIFNKAGMSLDDPANRVNVPGHRGPHPEAYHQKILAALDRATMGCGSMDNCRAVLTRTLRSLASQILKKGTDLNRLITGLE</sequence>
<organism evidence="1 2">
    <name type="scientific">Corallococcus llansteffanensis</name>
    <dbReference type="NCBI Taxonomy" id="2316731"/>
    <lineage>
        <taxon>Bacteria</taxon>
        <taxon>Pseudomonadati</taxon>
        <taxon>Myxococcota</taxon>
        <taxon>Myxococcia</taxon>
        <taxon>Myxococcales</taxon>
        <taxon>Cystobacterineae</taxon>
        <taxon>Myxococcaceae</taxon>
        <taxon>Corallococcus</taxon>
    </lineage>
</organism>
<accession>A0A3A8Q111</accession>
<reference evidence="2" key="1">
    <citation type="submission" date="2018-09" db="EMBL/GenBank/DDBJ databases">
        <authorList>
            <person name="Livingstone P.G."/>
            <person name="Whitworth D.E."/>
        </authorList>
    </citation>
    <scope>NUCLEOTIDE SEQUENCE [LARGE SCALE GENOMIC DNA]</scope>
    <source>
        <strain evidence="2">CA051B</strain>
    </source>
</reference>
<keyword evidence="2" id="KW-1185">Reference proteome</keyword>
<proteinExistence type="predicted"/>
<dbReference type="PROSITE" id="PS51257">
    <property type="entry name" value="PROKAR_LIPOPROTEIN"/>
    <property type="match status" value="1"/>
</dbReference>
<comment type="caution">
    <text evidence="1">The sequence shown here is derived from an EMBL/GenBank/DDBJ whole genome shotgun (WGS) entry which is preliminary data.</text>
</comment>